<name>A0A2U8QU93_9FLAO</name>
<feature type="transmembrane region" description="Helical" evidence="1">
    <location>
        <begin position="12"/>
        <end position="31"/>
    </location>
</feature>
<keyword evidence="1" id="KW-0812">Transmembrane</keyword>
<dbReference type="InterPro" id="IPR032820">
    <property type="entry name" value="ATPase_put"/>
</dbReference>
<evidence type="ECO:0000313" key="2">
    <source>
        <dbReference type="EMBL" id="AWM13770.1"/>
    </source>
</evidence>
<dbReference type="OrthoDB" id="9798708at2"/>
<accession>A0A2U8QU93</accession>
<dbReference type="Proteomes" id="UP000245429">
    <property type="component" value="Chromosome"/>
</dbReference>
<proteinExistence type="predicted"/>
<keyword evidence="3" id="KW-1185">Reference proteome</keyword>
<reference evidence="2 3" key="1">
    <citation type="submission" date="2018-05" db="EMBL/GenBank/DDBJ databases">
        <title>Flavobacterium sp. MEBiC07310.</title>
        <authorList>
            <person name="Baek K."/>
        </authorList>
    </citation>
    <scope>NUCLEOTIDE SEQUENCE [LARGE SCALE GENOMIC DNA]</scope>
    <source>
        <strain evidence="2 3">MEBiC07310</strain>
    </source>
</reference>
<organism evidence="2 3">
    <name type="scientific">Flavobacterium sediminis</name>
    <dbReference type="NCBI Taxonomy" id="2201181"/>
    <lineage>
        <taxon>Bacteria</taxon>
        <taxon>Pseudomonadati</taxon>
        <taxon>Bacteroidota</taxon>
        <taxon>Flavobacteriia</taxon>
        <taxon>Flavobacteriales</taxon>
        <taxon>Flavobacteriaceae</taxon>
        <taxon>Flavobacterium</taxon>
    </lineage>
</organism>
<dbReference type="Pfam" id="PF09527">
    <property type="entry name" value="ATPase_gene1"/>
    <property type="match status" value="1"/>
</dbReference>
<keyword evidence="1" id="KW-1133">Transmembrane helix</keyword>
<dbReference type="KEGG" id="fse:DI487_07785"/>
<dbReference type="RefSeq" id="WP_109569138.1">
    <property type="nucleotide sequence ID" value="NZ_CP029463.1"/>
</dbReference>
<evidence type="ECO:0000256" key="1">
    <source>
        <dbReference type="SAM" id="Phobius"/>
    </source>
</evidence>
<feature type="transmembrane region" description="Helical" evidence="1">
    <location>
        <begin position="43"/>
        <end position="61"/>
    </location>
</feature>
<dbReference type="AlphaFoldDB" id="A0A2U8QU93"/>
<sequence>MKQKKNQPSKWLYFVTIPTQMGVVIFVFSILGAKADEYYRTAYLKPVLTLFGVFLALYQVIKKVQQISREDED</sequence>
<protein>
    <submittedName>
        <fullName evidence="2">F0F1-ATPase subunit</fullName>
    </submittedName>
</protein>
<dbReference type="EMBL" id="CP029463">
    <property type="protein sequence ID" value="AWM13770.1"/>
    <property type="molecule type" value="Genomic_DNA"/>
</dbReference>
<gene>
    <name evidence="2" type="ORF">DI487_07785</name>
</gene>
<keyword evidence="1" id="KW-0472">Membrane</keyword>
<evidence type="ECO:0000313" key="3">
    <source>
        <dbReference type="Proteomes" id="UP000245429"/>
    </source>
</evidence>